<dbReference type="InterPro" id="IPR012337">
    <property type="entry name" value="RNaseH-like_sf"/>
</dbReference>
<organism evidence="10 11">
    <name type="scientific">Panicum virgatum</name>
    <name type="common">Blackwell switchgrass</name>
    <dbReference type="NCBI Taxonomy" id="38727"/>
    <lineage>
        <taxon>Eukaryota</taxon>
        <taxon>Viridiplantae</taxon>
        <taxon>Streptophyta</taxon>
        <taxon>Embryophyta</taxon>
        <taxon>Tracheophyta</taxon>
        <taxon>Spermatophyta</taxon>
        <taxon>Magnoliopsida</taxon>
        <taxon>Liliopsida</taxon>
        <taxon>Poales</taxon>
        <taxon>Poaceae</taxon>
        <taxon>PACMAD clade</taxon>
        <taxon>Panicoideae</taxon>
        <taxon>Panicodae</taxon>
        <taxon>Paniceae</taxon>
        <taxon>Panicinae</taxon>
        <taxon>Panicum</taxon>
        <taxon>Panicum sect. Hiantes</taxon>
    </lineage>
</organism>
<feature type="domain" description="hAT-like transposase RNase-H fold" evidence="9">
    <location>
        <begin position="468"/>
        <end position="567"/>
    </location>
</feature>
<evidence type="ECO:0000256" key="5">
    <source>
        <dbReference type="ARBA" id="ARBA00023125"/>
    </source>
</evidence>
<comment type="subcellular location">
    <subcellularLocation>
        <location evidence="1">Nucleus</location>
    </subcellularLocation>
</comment>
<dbReference type="OrthoDB" id="1733466at2759"/>
<dbReference type="EMBL" id="CM029053">
    <property type="protein sequence ID" value="KAG2553627.1"/>
    <property type="molecule type" value="Genomic_DNA"/>
</dbReference>
<dbReference type="GO" id="GO:0008270">
    <property type="term" value="F:zinc ion binding"/>
    <property type="evidence" value="ECO:0007669"/>
    <property type="project" value="UniProtKB-KW"/>
</dbReference>
<dbReference type="InterPro" id="IPR052035">
    <property type="entry name" value="ZnF_BED_domain_contain"/>
</dbReference>
<evidence type="ECO:0000259" key="8">
    <source>
        <dbReference type="Pfam" id="PF05699"/>
    </source>
</evidence>
<reference evidence="10" key="1">
    <citation type="submission" date="2020-05" db="EMBL/GenBank/DDBJ databases">
        <title>WGS assembly of Panicum virgatum.</title>
        <authorList>
            <person name="Lovell J.T."/>
            <person name="Jenkins J."/>
            <person name="Shu S."/>
            <person name="Juenger T.E."/>
            <person name="Schmutz J."/>
        </authorList>
    </citation>
    <scope>NUCLEOTIDE SEQUENCE</scope>
    <source>
        <strain evidence="10">AP13</strain>
    </source>
</reference>
<evidence type="ECO:0000256" key="2">
    <source>
        <dbReference type="ARBA" id="ARBA00022723"/>
    </source>
</evidence>
<dbReference type="GO" id="GO:0046983">
    <property type="term" value="F:protein dimerization activity"/>
    <property type="evidence" value="ECO:0007669"/>
    <property type="project" value="InterPro"/>
</dbReference>
<dbReference type="InterPro" id="IPR008906">
    <property type="entry name" value="HATC_C_dom"/>
</dbReference>
<evidence type="ECO:0008006" key="12">
    <source>
        <dbReference type="Google" id="ProtNLM"/>
    </source>
</evidence>
<dbReference type="SUPFAM" id="SSF53098">
    <property type="entry name" value="Ribonuclease H-like"/>
    <property type="match status" value="1"/>
</dbReference>
<protein>
    <recommendedName>
        <fullName evidence="12">Transposase</fullName>
    </recommendedName>
</protein>
<evidence type="ECO:0000256" key="1">
    <source>
        <dbReference type="ARBA" id="ARBA00004123"/>
    </source>
</evidence>
<dbReference type="InterPro" id="IPR025525">
    <property type="entry name" value="hAT-like_transposase_RNase-H"/>
</dbReference>
<keyword evidence="2" id="KW-0479">Metal-binding</keyword>
<proteinExistence type="predicted"/>
<dbReference type="Proteomes" id="UP000823388">
    <property type="component" value="Chromosome 9K"/>
</dbReference>
<evidence type="ECO:0000256" key="3">
    <source>
        <dbReference type="ARBA" id="ARBA00022771"/>
    </source>
</evidence>
<evidence type="ECO:0000256" key="4">
    <source>
        <dbReference type="ARBA" id="ARBA00022833"/>
    </source>
</evidence>
<dbReference type="PANTHER" id="PTHR46481:SF10">
    <property type="entry name" value="ZINC FINGER BED DOMAIN-CONTAINING PROTEIN 39"/>
    <property type="match status" value="1"/>
</dbReference>
<dbReference type="PANTHER" id="PTHR46481">
    <property type="entry name" value="ZINC FINGER BED DOMAIN-CONTAINING PROTEIN 4"/>
    <property type="match status" value="1"/>
</dbReference>
<dbReference type="GO" id="GO:0003677">
    <property type="term" value="F:DNA binding"/>
    <property type="evidence" value="ECO:0007669"/>
    <property type="project" value="UniProtKB-KW"/>
</dbReference>
<feature type="region of interest" description="Disordered" evidence="7">
    <location>
        <begin position="44"/>
        <end position="74"/>
    </location>
</feature>
<dbReference type="SMART" id="SM00614">
    <property type="entry name" value="ZnF_BED"/>
    <property type="match status" value="1"/>
</dbReference>
<evidence type="ECO:0000256" key="6">
    <source>
        <dbReference type="ARBA" id="ARBA00023242"/>
    </source>
</evidence>
<sequence>MAGSDEETVEVGMNEERRLCGLAGDDDEDNMDEDRAALFGATADDAIPVDGDGEHVEEPPAPDGNTAKRPRPSTSPVWADYEKLFKEINGKTVRYGARCLHCSKVYSGFSSGGTGHLSRHILVCVKKREKDRMSQSQISFTSDGSMRTWDYCPMRARTELVRLIARLDVPISLGESEAFVEYIKNAHNPKYTKVSRQTTSRDILKYFTDCKAKLVETFTTSINCVCLTSDIWSGNAKEDYISVVAHYINSDWQLEKRVLGLVLIDVSHNGQNIADRVASVLADYGLSEKVFAVTLDNASSNASAMHKLKPILSKYLGLEVIDESEYASSSLNNAVNSIFLHQRCACHILNLIVKEALTTLKPLIETFRTAISFLNSSNQRIAAYKSYCIATGVRPRKFQLDMEVRWNSTYLMLKHLFPHKSPFTTFIQAQYPRDKGEPLLLTEDHWMMAQKVLSFLELFYDATVTLSGVYYPTSPLMIHYLVKISLHLKNYANDVHIRSVVQPMIDKYNKYWRDIPLLYSFAFILDPRAKMKGFTRVLRRLGNLTSTDYSAYLVGTRARLADVYNKYDEKYGAVRLRRTDPPVLSGKSRSAWDEIYDDDGPVLGGVILPGNPNMSRDTSATSLLNAVRSSASNASELVSYLDCDTVNHLTDDFNILDWWHQHKLTYPVLSIMAKDILTVPVSTISSESTFSMTGRIIEERRRSLKPEMVEMLTCIKDWEAAEARLQQNVEDKELEEAFEELYLDS</sequence>
<dbReference type="Pfam" id="PF05699">
    <property type="entry name" value="Dimer_Tnp_hAT"/>
    <property type="match status" value="1"/>
</dbReference>
<evidence type="ECO:0000313" key="10">
    <source>
        <dbReference type="EMBL" id="KAG2553627.1"/>
    </source>
</evidence>
<keyword evidence="6" id="KW-0539">Nucleus</keyword>
<gene>
    <name evidence="10" type="ORF">PVAP13_9KG538026</name>
</gene>
<keyword evidence="11" id="KW-1185">Reference proteome</keyword>
<evidence type="ECO:0000259" key="9">
    <source>
        <dbReference type="Pfam" id="PF14372"/>
    </source>
</evidence>
<keyword evidence="4" id="KW-0862">Zinc</keyword>
<name>A0A8T0NVJ0_PANVG</name>
<accession>A0A8T0NVJ0</accession>
<evidence type="ECO:0000313" key="11">
    <source>
        <dbReference type="Proteomes" id="UP000823388"/>
    </source>
</evidence>
<dbReference type="Pfam" id="PF14372">
    <property type="entry name" value="hAT-like_RNase-H"/>
    <property type="match status" value="1"/>
</dbReference>
<feature type="region of interest" description="Disordered" evidence="7">
    <location>
        <begin position="1"/>
        <end position="31"/>
    </location>
</feature>
<keyword evidence="3" id="KW-0863">Zinc-finger</keyword>
<dbReference type="AlphaFoldDB" id="A0A8T0NVJ0"/>
<comment type="caution">
    <text evidence="10">The sequence shown here is derived from an EMBL/GenBank/DDBJ whole genome shotgun (WGS) entry which is preliminary data.</text>
</comment>
<dbReference type="GO" id="GO:0005634">
    <property type="term" value="C:nucleus"/>
    <property type="evidence" value="ECO:0007669"/>
    <property type="project" value="UniProtKB-SubCell"/>
</dbReference>
<evidence type="ECO:0000256" key="7">
    <source>
        <dbReference type="SAM" id="MobiDB-lite"/>
    </source>
</evidence>
<keyword evidence="5" id="KW-0238">DNA-binding</keyword>
<feature type="domain" description="HAT C-terminal dimerisation" evidence="8">
    <location>
        <begin position="636"/>
        <end position="718"/>
    </location>
</feature>